<feature type="transmembrane region" description="Helical" evidence="8">
    <location>
        <begin position="78"/>
        <end position="99"/>
    </location>
</feature>
<evidence type="ECO:0000256" key="4">
    <source>
        <dbReference type="ARBA" id="ARBA00022746"/>
    </source>
</evidence>
<keyword evidence="6 8" id="KW-0472">Membrane</keyword>
<feature type="domain" description="Lycopene cyclase" evidence="9">
    <location>
        <begin position="129"/>
        <end position="224"/>
    </location>
</feature>
<comment type="pathway">
    <text evidence="2">Carotenoid biosynthesis.</text>
</comment>
<dbReference type="GO" id="GO:0016020">
    <property type="term" value="C:membrane"/>
    <property type="evidence" value="ECO:0007669"/>
    <property type="project" value="UniProtKB-SubCell"/>
</dbReference>
<dbReference type="Proteomes" id="UP000198984">
    <property type="component" value="Unassembled WGS sequence"/>
</dbReference>
<dbReference type="STRING" id="573321.SAMN04488505_103198"/>
<evidence type="ECO:0000256" key="8">
    <source>
        <dbReference type="SAM" id="Phobius"/>
    </source>
</evidence>
<dbReference type="AlphaFoldDB" id="A0A1H7V361"/>
<dbReference type="GO" id="GO:0016117">
    <property type="term" value="P:carotenoid biosynthetic process"/>
    <property type="evidence" value="ECO:0007669"/>
    <property type="project" value="UniProtKB-KW"/>
</dbReference>
<keyword evidence="7" id="KW-0413">Isomerase</keyword>
<organism evidence="10 11">
    <name type="scientific">Chitinophaga rupis</name>
    <dbReference type="NCBI Taxonomy" id="573321"/>
    <lineage>
        <taxon>Bacteria</taxon>
        <taxon>Pseudomonadati</taxon>
        <taxon>Bacteroidota</taxon>
        <taxon>Chitinophagia</taxon>
        <taxon>Chitinophagales</taxon>
        <taxon>Chitinophagaceae</taxon>
        <taxon>Chitinophaga</taxon>
    </lineage>
</organism>
<keyword evidence="4" id="KW-0125">Carotenoid biosynthesis</keyword>
<dbReference type="NCBIfam" id="TIGR03462">
    <property type="entry name" value="CarR_dom_SF"/>
    <property type="match status" value="2"/>
</dbReference>
<comment type="subcellular location">
    <subcellularLocation>
        <location evidence="1">Membrane</location>
        <topology evidence="1">Multi-pass membrane protein</topology>
    </subcellularLocation>
</comment>
<dbReference type="EMBL" id="FOBB01000003">
    <property type="protein sequence ID" value="SEM03596.1"/>
    <property type="molecule type" value="Genomic_DNA"/>
</dbReference>
<evidence type="ECO:0000256" key="7">
    <source>
        <dbReference type="ARBA" id="ARBA00023235"/>
    </source>
</evidence>
<gene>
    <name evidence="10" type="ORF">SAMN04488505_103198</name>
</gene>
<name>A0A1H7V361_9BACT</name>
<feature type="transmembrane region" description="Helical" evidence="8">
    <location>
        <begin position="111"/>
        <end position="128"/>
    </location>
</feature>
<feature type="transmembrane region" description="Helical" evidence="8">
    <location>
        <begin position="157"/>
        <end position="182"/>
    </location>
</feature>
<protein>
    <submittedName>
        <fullName evidence="10">Lycopene cyclase domain-containing protein</fullName>
    </submittedName>
</protein>
<reference evidence="10 11" key="1">
    <citation type="submission" date="2016-10" db="EMBL/GenBank/DDBJ databases">
        <authorList>
            <person name="de Groot N.N."/>
        </authorList>
    </citation>
    <scope>NUCLEOTIDE SEQUENCE [LARGE SCALE GENOMIC DNA]</scope>
    <source>
        <strain evidence="10 11">DSM 21039</strain>
    </source>
</reference>
<evidence type="ECO:0000256" key="2">
    <source>
        <dbReference type="ARBA" id="ARBA00004829"/>
    </source>
</evidence>
<evidence type="ECO:0000259" key="9">
    <source>
        <dbReference type="Pfam" id="PF18916"/>
    </source>
</evidence>
<dbReference type="GO" id="GO:0045436">
    <property type="term" value="F:lycopene beta cyclase activity"/>
    <property type="evidence" value="ECO:0007669"/>
    <property type="project" value="UniProtKB-ARBA"/>
</dbReference>
<keyword evidence="5 8" id="KW-1133">Transmembrane helix</keyword>
<evidence type="ECO:0000313" key="11">
    <source>
        <dbReference type="Proteomes" id="UP000198984"/>
    </source>
</evidence>
<feature type="transmembrane region" description="Helical" evidence="8">
    <location>
        <begin position="6"/>
        <end position="25"/>
    </location>
</feature>
<feature type="domain" description="Lycopene cyclase" evidence="9">
    <location>
        <begin position="3"/>
        <end position="95"/>
    </location>
</feature>
<dbReference type="OrthoDB" id="5195186at2"/>
<sequence length="244" mass="28381">MKYTYFYIDLFTILVPLLASFHPRLQFYQQWGAFWPANILCSMFFLIWDVWFTKAGVWGFNADYVTGWYMYNLPVEEALFFVCIPYACLFSYHCIKVLWLKQRSYRQLSSIISGIIIVLLAAAVFFFHNKAYPAVTAVLLLAFIFYNAYVKKQAWMGALYISYGVMLLPFLIVNGLLTGSWIPAPVVWYNSKEIIGTRILTIPIEDLFYGLLMVGANTLFYEHLSLKKLHLYNKAGKLNRHTVT</sequence>
<evidence type="ECO:0000313" key="10">
    <source>
        <dbReference type="EMBL" id="SEM03596.1"/>
    </source>
</evidence>
<proteinExistence type="predicted"/>
<dbReference type="InterPro" id="IPR017825">
    <property type="entry name" value="Lycopene_cyclase_dom"/>
</dbReference>
<keyword evidence="3 8" id="KW-0812">Transmembrane</keyword>
<evidence type="ECO:0000256" key="3">
    <source>
        <dbReference type="ARBA" id="ARBA00022692"/>
    </source>
</evidence>
<evidence type="ECO:0000256" key="6">
    <source>
        <dbReference type="ARBA" id="ARBA00023136"/>
    </source>
</evidence>
<dbReference type="Pfam" id="PF18916">
    <property type="entry name" value="Lycopene_cyc"/>
    <property type="match status" value="2"/>
</dbReference>
<dbReference type="GO" id="GO:0016872">
    <property type="term" value="F:intramolecular lyase activity"/>
    <property type="evidence" value="ECO:0007669"/>
    <property type="project" value="InterPro"/>
</dbReference>
<feature type="transmembrane region" description="Helical" evidence="8">
    <location>
        <begin position="207"/>
        <end position="224"/>
    </location>
</feature>
<feature type="transmembrane region" description="Helical" evidence="8">
    <location>
        <begin position="134"/>
        <end position="150"/>
    </location>
</feature>
<dbReference type="RefSeq" id="WP_162277540.1">
    <property type="nucleotide sequence ID" value="NZ_FOBB01000003.1"/>
</dbReference>
<feature type="transmembrane region" description="Helical" evidence="8">
    <location>
        <begin position="37"/>
        <end position="58"/>
    </location>
</feature>
<evidence type="ECO:0000256" key="5">
    <source>
        <dbReference type="ARBA" id="ARBA00022989"/>
    </source>
</evidence>
<keyword evidence="11" id="KW-1185">Reference proteome</keyword>
<evidence type="ECO:0000256" key="1">
    <source>
        <dbReference type="ARBA" id="ARBA00004141"/>
    </source>
</evidence>
<accession>A0A1H7V361</accession>